<name>A0A418XEJ7_9PSED</name>
<keyword evidence="2" id="KW-1185">Reference proteome</keyword>
<dbReference type="EMBL" id="QYUR01000003">
    <property type="protein sequence ID" value="RJG10935.1"/>
    <property type="molecule type" value="Genomic_DNA"/>
</dbReference>
<dbReference type="AlphaFoldDB" id="A0A418XEJ7"/>
<dbReference type="Proteomes" id="UP000284021">
    <property type="component" value="Unassembled WGS sequence"/>
</dbReference>
<evidence type="ECO:0000313" key="2">
    <source>
        <dbReference type="Proteomes" id="UP000284021"/>
    </source>
</evidence>
<proteinExistence type="predicted"/>
<accession>A0A418XEJ7</accession>
<organism evidence="1 2">
    <name type="scientific">Pseudomonas cavernicola</name>
    <dbReference type="NCBI Taxonomy" id="2320866"/>
    <lineage>
        <taxon>Bacteria</taxon>
        <taxon>Pseudomonadati</taxon>
        <taxon>Pseudomonadota</taxon>
        <taxon>Gammaproteobacteria</taxon>
        <taxon>Pseudomonadales</taxon>
        <taxon>Pseudomonadaceae</taxon>
        <taxon>Pseudomonas</taxon>
    </lineage>
</organism>
<protein>
    <submittedName>
        <fullName evidence="1">Uncharacterized protein</fullName>
    </submittedName>
</protein>
<dbReference type="OrthoDB" id="9956762at2"/>
<dbReference type="RefSeq" id="WP_119955067.1">
    <property type="nucleotide sequence ID" value="NZ_QYUR01000003.1"/>
</dbReference>
<reference evidence="1 2" key="1">
    <citation type="submission" date="2018-09" db="EMBL/GenBank/DDBJ databases">
        <authorList>
            <person name="Zhu H."/>
        </authorList>
    </citation>
    <scope>NUCLEOTIDE SEQUENCE [LARGE SCALE GENOMIC DNA]</scope>
    <source>
        <strain evidence="1 2">K1S02-6</strain>
    </source>
</reference>
<sequence length="69" mass="7489">MTEKVTSLTDRNGFPPKLSHAGDTLCTEIWEAIERAVELGLPTAMIVGFIEMAKMELVAVLLDDDGEPA</sequence>
<comment type="caution">
    <text evidence="1">The sequence shown here is derived from an EMBL/GenBank/DDBJ whole genome shotgun (WGS) entry which is preliminary data.</text>
</comment>
<evidence type="ECO:0000313" key="1">
    <source>
        <dbReference type="EMBL" id="RJG10935.1"/>
    </source>
</evidence>
<gene>
    <name evidence="1" type="ORF">D3879_14750</name>
</gene>